<sequence>MLLECNSQTIQCSIYYIEGEPHYLICFGDNLQYQVVSVQSPFDASVELHKIITPNKKTAVSGIHLFGLQLECIDRNCKSRLRELKPNEESSKTTQIKRTKGLAKKEQIHFEDSIKDFYNPKDRVVLKALNFTVENKEYHVSFGKDDDVKKKQKLHSMTYVQDVKNIPRDAYRHFAAIESTLLQEYAISQTRQEINTYIEKLISINFIDLNSAIIQEDPSEEPDIINPTIIEQVVNATGKEAYRSIKKILEYIVLSYVNEGKLDPEIPVIHLRISGDGRNVGRKVKYVMITVALLDDSMNLFKSDYHYTIVLFPGIENYLTLKVATTALI</sequence>
<dbReference type="AlphaFoldDB" id="A0A2Z6QFR1"/>
<organism evidence="1 2">
    <name type="scientific">Rhizophagus clarus</name>
    <dbReference type="NCBI Taxonomy" id="94130"/>
    <lineage>
        <taxon>Eukaryota</taxon>
        <taxon>Fungi</taxon>
        <taxon>Fungi incertae sedis</taxon>
        <taxon>Mucoromycota</taxon>
        <taxon>Glomeromycotina</taxon>
        <taxon>Glomeromycetes</taxon>
        <taxon>Glomerales</taxon>
        <taxon>Glomeraceae</taxon>
        <taxon>Rhizophagus</taxon>
    </lineage>
</organism>
<protein>
    <submittedName>
        <fullName evidence="1">Uncharacterized protein</fullName>
    </submittedName>
</protein>
<dbReference type="EMBL" id="BEXD01000036">
    <property type="protein sequence ID" value="GBB83611.1"/>
    <property type="molecule type" value="Genomic_DNA"/>
</dbReference>
<evidence type="ECO:0000313" key="1">
    <source>
        <dbReference type="EMBL" id="GBB83611.1"/>
    </source>
</evidence>
<name>A0A2Z6QFR1_9GLOM</name>
<reference evidence="1 2" key="1">
    <citation type="submission" date="2017-11" db="EMBL/GenBank/DDBJ databases">
        <title>The genome of Rhizophagus clarus HR1 reveals common genetic basis of auxotrophy among arbuscular mycorrhizal fungi.</title>
        <authorList>
            <person name="Kobayashi Y."/>
        </authorList>
    </citation>
    <scope>NUCLEOTIDE SEQUENCE [LARGE SCALE GENOMIC DNA]</scope>
    <source>
        <strain evidence="1 2">HR1</strain>
    </source>
</reference>
<gene>
    <name evidence="1" type="ORF">RclHR1_01030026</name>
</gene>
<comment type="caution">
    <text evidence="1">The sequence shown here is derived from an EMBL/GenBank/DDBJ whole genome shotgun (WGS) entry which is preliminary data.</text>
</comment>
<proteinExistence type="predicted"/>
<keyword evidence="2" id="KW-1185">Reference proteome</keyword>
<evidence type="ECO:0000313" key="2">
    <source>
        <dbReference type="Proteomes" id="UP000247702"/>
    </source>
</evidence>
<accession>A0A2Z6QFR1</accession>
<dbReference type="Proteomes" id="UP000247702">
    <property type="component" value="Unassembled WGS sequence"/>
</dbReference>